<proteinExistence type="predicted"/>
<evidence type="ECO:0000313" key="2">
    <source>
        <dbReference type="Proteomes" id="UP000509667"/>
    </source>
</evidence>
<keyword evidence="2" id="KW-1185">Reference proteome</keyword>
<gene>
    <name evidence="1" type="ORF">HZS55_13505</name>
</gene>
<organism evidence="1 2">
    <name type="scientific">Halosimplex rubrum</name>
    <dbReference type="NCBI Taxonomy" id="869889"/>
    <lineage>
        <taxon>Archaea</taxon>
        <taxon>Methanobacteriati</taxon>
        <taxon>Methanobacteriota</taxon>
        <taxon>Stenosarchaea group</taxon>
        <taxon>Halobacteria</taxon>
        <taxon>Halobacteriales</taxon>
        <taxon>Haloarculaceae</taxon>
        <taxon>Halosimplex</taxon>
    </lineage>
</organism>
<dbReference type="OrthoDB" id="350126at2157"/>
<dbReference type="RefSeq" id="WP_179908184.1">
    <property type="nucleotide sequence ID" value="NZ_CP058910.1"/>
</dbReference>
<dbReference type="EMBL" id="CP058910">
    <property type="protein sequence ID" value="QLH78262.1"/>
    <property type="molecule type" value="Genomic_DNA"/>
</dbReference>
<name>A0A7D5P650_9EURY</name>
<dbReference type="AlphaFoldDB" id="A0A7D5P650"/>
<reference evidence="1 2" key="1">
    <citation type="submission" date="2020-07" db="EMBL/GenBank/DDBJ databases">
        <title>Halosimplex pelagicum sp. nov. and Halosimplex rubrum sp. nov., isolated from salted brown alga Laminaria, and emended description of the genus Halosimplex.</title>
        <authorList>
            <person name="Cui H."/>
        </authorList>
    </citation>
    <scope>NUCLEOTIDE SEQUENCE [LARGE SCALE GENOMIC DNA]</scope>
    <source>
        <strain evidence="1 2">R27</strain>
    </source>
</reference>
<protein>
    <submittedName>
        <fullName evidence="1">Uncharacterized protein</fullName>
    </submittedName>
</protein>
<dbReference type="Proteomes" id="UP000509667">
    <property type="component" value="Chromosome"/>
</dbReference>
<accession>A0A7D5P650</accession>
<dbReference type="GeneID" id="56078898"/>
<dbReference type="KEGG" id="hrr:HZS55_13505"/>
<evidence type="ECO:0000313" key="1">
    <source>
        <dbReference type="EMBL" id="QLH78262.1"/>
    </source>
</evidence>
<sequence length="81" mass="9051">MPTEFIVSRDKLKSFLPLLGAEVTEDDHIRDIESQDLVGNDDEALTTDEIGYLGEGSIEPVEDDFSSIVAHLSDRDLRDED</sequence>